<name>A0A225NT30_9RHOB</name>
<evidence type="ECO:0000259" key="3">
    <source>
        <dbReference type="PROSITE" id="PS51724"/>
    </source>
</evidence>
<keyword evidence="2" id="KW-1133">Transmembrane helix</keyword>
<feature type="compositionally biased region" description="Low complexity" evidence="1">
    <location>
        <begin position="220"/>
        <end position="240"/>
    </location>
</feature>
<evidence type="ECO:0000256" key="1">
    <source>
        <dbReference type="SAM" id="MobiDB-lite"/>
    </source>
</evidence>
<dbReference type="Pfam" id="PF05036">
    <property type="entry name" value="SPOR"/>
    <property type="match status" value="1"/>
</dbReference>
<protein>
    <recommendedName>
        <fullName evidence="3">SPOR domain-containing protein</fullName>
    </recommendedName>
</protein>
<comment type="caution">
    <text evidence="4">The sequence shown here is derived from an EMBL/GenBank/DDBJ whole genome shotgun (WGS) entry which is preliminary data.</text>
</comment>
<dbReference type="Gene3D" id="3.30.70.1070">
    <property type="entry name" value="Sporulation related repeat"/>
    <property type="match status" value="1"/>
</dbReference>
<feature type="region of interest" description="Disordered" evidence="1">
    <location>
        <begin position="210"/>
        <end position="241"/>
    </location>
</feature>
<dbReference type="GO" id="GO:0042834">
    <property type="term" value="F:peptidoglycan binding"/>
    <property type="evidence" value="ECO:0007669"/>
    <property type="project" value="InterPro"/>
</dbReference>
<keyword evidence="2" id="KW-0812">Transmembrane</keyword>
<sequence length="333" mass="35173">MGDHAQDDAHPGVGRAVTVAGAILSLAFMTGLGVWGYKLMMRDVSGVPVVRAIEGPMRVQPEDPGGRPADHQGLAVNAVAAVGEAAPTPDRLVLAPRPVSLTEEDMPLTALAQAEEERIQQASAEGPVEEDALADDESRPEELDEDAIAALVEELTQGVDPLGEVGDDLAALAPDVDWPEEPLEDEEGYIPEEDEESIEIPAEVIVAPGVSRSPRPLPRPAALTRPSTTPQTAAPAQPAPVAEVDADKVAPGTRLAQLGAFESEEVARSEWVKLAGRFGDYLDGKSRVVQKAASGGRTFYRLRAMGFEDLADARRFCSALVAEGADCIPVVTR</sequence>
<dbReference type="AlphaFoldDB" id="A0A225NT30"/>
<dbReference type="InterPro" id="IPR007730">
    <property type="entry name" value="SPOR-like_dom"/>
</dbReference>
<evidence type="ECO:0000313" key="4">
    <source>
        <dbReference type="EMBL" id="OWU78071.1"/>
    </source>
</evidence>
<dbReference type="Proteomes" id="UP000215377">
    <property type="component" value="Unassembled WGS sequence"/>
</dbReference>
<dbReference type="EMBL" id="AQQR01000001">
    <property type="protein sequence ID" value="OWU78071.1"/>
    <property type="molecule type" value="Genomic_DNA"/>
</dbReference>
<feature type="domain" description="SPOR" evidence="3">
    <location>
        <begin position="248"/>
        <end position="333"/>
    </location>
</feature>
<evidence type="ECO:0000313" key="5">
    <source>
        <dbReference type="Proteomes" id="UP000215377"/>
    </source>
</evidence>
<organism evidence="4 5">
    <name type="scientific">Marinibacterium profundimaris</name>
    <dbReference type="NCBI Taxonomy" id="1679460"/>
    <lineage>
        <taxon>Bacteria</taxon>
        <taxon>Pseudomonadati</taxon>
        <taxon>Pseudomonadota</taxon>
        <taxon>Alphaproteobacteria</taxon>
        <taxon>Rhodobacterales</taxon>
        <taxon>Paracoccaceae</taxon>
        <taxon>Marinibacterium</taxon>
    </lineage>
</organism>
<gene>
    <name evidence="4" type="ORF">ATO3_03915</name>
</gene>
<feature type="region of interest" description="Disordered" evidence="1">
    <location>
        <begin position="116"/>
        <end position="143"/>
    </location>
</feature>
<accession>A0A225NT30</accession>
<feature type="transmembrane region" description="Helical" evidence="2">
    <location>
        <begin position="12"/>
        <end position="35"/>
    </location>
</feature>
<dbReference type="PROSITE" id="PS51724">
    <property type="entry name" value="SPOR"/>
    <property type="match status" value="1"/>
</dbReference>
<keyword evidence="5" id="KW-1185">Reference proteome</keyword>
<dbReference type="InterPro" id="IPR036680">
    <property type="entry name" value="SPOR-like_sf"/>
</dbReference>
<reference evidence="4 5" key="1">
    <citation type="submission" date="2013-04" db="EMBL/GenBank/DDBJ databases">
        <title>Oceanicola sp. 22II1-22F33 Genome Sequencing.</title>
        <authorList>
            <person name="Lai Q."/>
            <person name="Li G."/>
            <person name="Shao Z."/>
        </authorList>
    </citation>
    <scope>NUCLEOTIDE SEQUENCE [LARGE SCALE GENOMIC DNA]</scope>
    <source>
        <strain evidence="4 5">22II1-22F33</strain>
    </source>
</reference>
<keyword evidence="2" id="KW-0472">Membrane</keyword>
<evidence type="ECO:0000256" key="2">
    <source>
        <dbReference type="SAM" id="Phobius"/>
    </source>
</evidence>
<proteinExistence type="predicted"/>